<comment type="similarity">
    <text evidence="2">Belongs to the COG3 family.</text>
</comment>
<evidence type="ECO:0000256" key="7">
    <source>
        <dbReference type="ARBA" id="ARBA00023136"/>
    </source>
</evidence>
<dbReference type="eggNOG" id="KOG2604">
    <property type="taxonomic scope" value="Eukaryota"/>
</dbReference>
<feature type="domain" description="Conserved oligomeric Golgi complex subunit 3 N-terminal" evidence="10">
    <location>
        <begin position="55"/>
        <end position="195"/>
    </location>
</feature>
<gene>
    <name evidence="12" type="ORF">TVAG_028140</name>
</gene>
<feature type="coiled-coil region" evidence="9">
    <location>
        <begin position="64"/>
        <end position="91"/>
    </location>
</feature>
<evidence type="ECO:0000256" key="9">
    <source>
        <dbReference type="SAM" id="Coils"/>
    </source>
</evidence>
<dbReference type="SMR" id="A2E553"/>
<dbReference type="RefSeq" id="XP_001324484.1">
    <property type="nucleotide sequence ID" value="XM_001324449.1"/>
</dbReference>
<accession>A2E553</accession>
<keyword evidence="4" id="KW-0813">Transport</keyword>
<evidence type="ECO:0000313" key="13">
    <source>
        <dbReference type="Proteomes" id="UP000001542"/>
    </source>
</evidence>
<protein>
    <recommendedName>
        <fullName evidence="3">Conserved oligomeric Golgi complex subunit 3</fullName>
    </recommendedName>
    <alternativeName>
        <fullName evidence="8">Component of oligomeric Golgi complex 3</fullName>
    </alternativeName>
</protein>
<sequence length="631" mass="72492">MNIEVPMDWRVAVEKIKPPGPSYADNIPDEMPEFENYQNILDNDTTLKYIDIKRDKTEKMIESAEYLIDKIKECKEQLQLAEDKRKVISANAELIHGECDSQLAAEQRLDIFVRSIDSILHYFDDLEKITVDFKSPIFSVLSPDFQNNLKIIENGIRFFEVNPKFKDSRNYYLKYQSNQQKVTDLIKDFMSTTFNRISYLILLNKRDEAQYKNDIYVKFITDTNRIRRLYTMCEKTPNFLDILSIYKDTRIKLLTPILSVPICEISNLRSRAMEILNYCLKEHELCKNFFNFDAHPSYGKCFADLVSNIGQLFYQSCISTLLRVTDVKELSNACIVLSGQMLQDEISRTPIGSEKLRKYFSTLLSDAQERLLFRVELSSQEATSDPQNASLKTIDLLSLLYYALPPETFGEVACQLLTNCLQTIINESKKFKEDPIESDAYLLGHLLILRDQLGNFDSKFVGTTQSIDFEPVTEYLSRLLRFDSTAYQLKGEKGLLYSVANLTRVVSSTIDARKDLESQTSLTFKSLTSNATQMLVQPLVNLIARKGKEKSQILSAIEGVKTIVSEHFKTSIASKITAHIEKKDHLQAVLEILKAELIKVLNEFIQFVGEVDEETKLQLDSLVKLFNDLSL</sequence>
<reference evidence="12" key="2">
    <citation type="journal article" date="2007" name="Science">
        <title>Draft genome sequence of the sexually transmitted pathogen Trichomonas vaginalis.</title>
        <authorList>
            <person name="Carlton J.M."/>
            <person name="Hirt R.P."/>
            <person name="Silva J.C."/>
            <person name="Delcher A.L."/>
            <person name="Schatz M."/>
            <person name="Zhao Q."/>
            <person name="Wortman J.R."/>
            <person name="Bidwell S.L."/>
            <person name="Alsmark U.C.M."/>
            <person name="Besteiro S."/>
            <person name="Sicheritz-Ponten T."/>
            <person name="Noel C.J."/>
            <person name="Dacks J.B."/>
            <person name="Foster P.G."/>
            <person name="Simillion C."/>
            <person name="Van de Peer Y."/>
            <person name="Miranda-Saavedra D."/>
            <person name="Barton G.J."/>
            <person name="Westrop G.D."/>
            <person name="Mueller S."/>
            <person name="Dessi D."/>
            <person name="Fiori P.L."/>
            <person name="Ren Q."/>
            <person name="Paulsen I."/>
            <person name="Zhang H."/>
            <person name="Bastida-Corcuera F.D."/>
            <person name="Simoes-Barbosa A."/>
            <person name="Brown M.T."/>
            <person name="Hayes R.D."/>
            <person name="Mukherjee M."/>
            <person name="Okumura C.Y."/>
            <person name="Schneider R."/>
            <person name="Smith A.J."/>
            <person name="Vanacova S."/>
            <person name="Villalvazo M."/>
            <person name="Haas B.J."/>
            <person name="Pertea M."/>
            <person name="Feldblyum T.V."/>
            <person name="Utterback T.R."/>
            <person name="Shu C.L."/>
            <person name="Osoegawa K."/>
            <person name="de Jong P.J."/>
            <person name="Hrdy I."/>
            <person name="Horvathova L."/>
            <person name="Zubacova Z."/>
            <person name="Dolezal P."/>
            <person name="Malik S.B."/>
            <person name="Logsdon J.M. Jr."/>
            <person name="Henze K."/>
            <person name="Gupta A."/>
            <person name="Wang C.C."/>
            <person name="Dunne R.L."/>
            <person name="Upcroft J.A."/>
            <person name="Upcroft P."/>
            <person name="White O."/>
            <person name="Salzberg S.L."/>
            <person name="Tang P."/>
            <person name="Chiu C.-H."/>
            <person name="Lee Y.-S."/>
            <person name="Embley T.M."/>
            <person name="Coombs G.H."/>
            <person name="Mottram J.C."/>
            <person name="Tachezy J."/>
            <person name="Fraser-Liggett C.M."/>
            <person name="Johnson P.J."/>
        </authorList>
    </citation>
    <scope>NUCLEOTIDE SEQUENCE [LARGE SCALE GENOMIC DNA]</scope>
    <source>
        <strain evidence="12">G3</strain>
    </source>
</reference>
<dbReference type="GO" id="GO:0017119">
    <property type="term" value="C:Golgi transport complex"/>
    <property type="evidence" value="ECO:0000318"/>
    <property type="project" value="GO_Central"/>
</dbReference>
<evidence type="ECO:0000259" key="10">
    <source>
        <dbReference type="Pfam" id="PF04136"/>
    </source>
</evidence>
<evidence type="ECO:0000256" key="2">
    <source>
        <dbReference type="ARBA" id="ARBA00009936"/>
    </source>
</evidence>
<dbReference type="GO" id="GO:0000139">
    <property type="term" value="C:Golgi membrane"/>
    <property type="evidence" value="ECO:0007669"/>
    <property type="project" value="UniProtKB-SubCell"/>
</dbReference>
<evidence type="ECO:0000256" key="8">
    <source>
        <dbReference type="ARBA" id="ARBA00031339"/>
    </source>
</evidence>
<dbReference type="KEGG" id="tva:4770223"/>
<dbReference type="InterPro" id="IPR048320">
    <property type="entry name" value="COG3_N"/>
</dbReference>
<dbReference type="GO" id="GO:0007030">
    <property type="term" value="P:Golgi organization"/>
    <property type="evidence" value="ECO:0000318"/>
    <property type="project" value="GO_Central"/>
</dbReference>
<dbReference type="AlphaFoldDB" id="A2E553"/>
<evidence type="ECO:0000259" key="11">
    <source>
        <dbReference type="Pfam" id="PF20671"/>
    </source>
</evidence>
<keyword evidence="5" id="KW-0653">Protein transport</keyword>
<dbReference type="EMBL" id="DS113305">
    <property type="protein sequence ID" value="EAY12261.1"/>
    <property type="molecule type" value="Genomic_DNA"/>
</dbReference>
<dbReference type="OrthoDB" id="296793at2759"/>
<dbReference type="InParanoid" id="A2E553"/>
<dbReference type="GO" id="GO:0005801">
    <property type="term" value="C:cis-Golgi network"/>
    <property type="evidence" value="ECO:0007669"/>
    <property type="project" value="InterPro"/>
</dbReference>
<name>A2E553_TRIV3</name>
<evidence type="ECO:0000256" key="1">
    <source>
        <dbReference type="ARBA" id="ARBA00004395"/>
    </source>
</evidence>
<proteinExistence type="inferred from homology"/>
<evidence type="ECO:0000256" key="4">
    <source>
        <dbReference type="ARBA" id="ARBA00022448"/>
    </source>
</evidence>
<dbReference type="STRING" id="5722.A2E553"/>
<dbReference type="OMA" id="CEDLITH"/>
<evidence type="ECO:0000256" key="3">
    <source>
        <dbReference type="ARBA" id="ARBA00020976"/>
    </source>
</evidence>
<evidence type="ECO:0000313" key="12">
    <source>
        <dbReference type="EMBL" id="EAY12261.1"/>
    </source>
</evidence>
<dbReference type="PANTHER" id="PTHR13302:SF8">
    <property type="entry name" value="CONSERVED OLIGOMERIC GOLGI COMPLEX SUBUNIT 3"/>
    <property type="match status" value="1"/>
</dbReference>
<evidence type="ECO:0000256" key="5">
    <source>
        <dbReference type="ARBA" id="ARBA00022927"/>
    </source>
</evidence>
<organism evidence="12 13">
    <name type="scientific">Trichomonas vaginalis (strain ATCC PRA-98 / G3)</name>
    <dbReference type="NCBI Taxonomy" id="412133"/>
    <lineage>
        <taxon>Eukaryota</taxon>
        <taxon>Metamonada</taxon>
        <taxon>Parabasalia</taxon>
        <taxon>Trichomonadida</taxon>
        <taxon>Trichomonadidae</taxon>
        <taxon>Trichomonas</taxon>
    </lineage>
</organism>
<keyword evidence="13" id="KW-1185">Reference proteome</keyword>
<keyword evidence="9" id="KW-0175">Coiled coil</keyword>
<evidence type="ECO:0000256" key="6">
    <source>
        <dbReference type="ARBA" id="ARBA00023034"/>
    </source>
</evidence>
<dbReference type="FunCoup" id="A2E553">
    <property type="interactions" value="635"/>
</dbReference>
<dbReference type="Pfam" id="PF04136">
    <property type="entry name" value="COG3_N"/>
    <property type="match status" value="1"/>
</dbReference>
<dbReference type="GO" id="GO:0006891">
    <property type="term" value="P:intra-Golgi vesicle-mediated transport"/>
    <property type="evidence" value="ECO:0000318"/>
    <property type="project" value="GO_Central"/>
</dbReference>
<keyword evidence="6" id="KW-0333">Golgi apparatus</keyword>
<comment type="subcellular location">
    <subcellularLocation>
        <location evidence="1">Golgi apparatus membrane</location>
        <topology evidence="1">Peripheral membrane protein</topology>
    </subcellularLocation>
</comment>
<feature type="domain" description="Conserved oligomeric Golgi complex subunit 3 C-terminal" evidence="11">
    <location>
        <begin position="215"/>
        <end position="472"/>
    </location>
</feature>
<dbReference type="InterPro" id="IPR007265">
    <property type="entry name" value="COG_su3"/>
</dbReference>
<dbReference type="PANTHER" id="PTHR13302">
    <property type="entry name" value="CONSERVED OLIGOMERIC GOLGI COMPLEX COMPONENT 3"/>
    <property type="match status" value="1"/>
</dbReference>
<dbReference type="InterPro" id="IPR048685">
    <property type="entry name" value="COG3_C"/>
</dbReference>
<keyword evidence="7" id="KW-0472">Membrane</keyword>
<dbReference type="VEuPathDB" id="TrichDB:TVAG_028140"/>
<reference evidence="12" key="1">
    <citation type="submission" date="2006-10" db="EMBL/GenBank/DDBJ databases">
        <authorList>
            <person name="Amadeo P."/>
            <person name="Zhao Q."/>
            <person name="Wortman J."/>
            <person name="Fraser-Liggett C."/>
            <person name="Carlton J."/>
        </authorList>
    </citation>
    <scope>NUCLEOTIDE SEQUENCE</scope>
    <source>
        <strain evidence="12">G3</strain>
    </source>
</reference>
<dbReference type="VEuPathDB" id="TrichDB:TVAGG3_0419410"/>
<dbReference type="GO" id="GO:0006886">
    <property type="term" value="P:intracellular protein transport"/>
    <property type="evidence" value="ECO:0007669"/>
    <property type="project" value="InterPro"/>
</dbReference>
<dbReference type="Proteomes" id="UP000001542">
    <property type="component" value="Unassembled WGS sequence"/>
</dbReference>
<dbReference type="Pfam" id="PF20671">
    <property type="entry name" value="COG3_C"/>
    <property type="match status" value="1"/>
</dbReference>